<proteinExistence type="predicted"/>
<sequence>MFHCFFRLDGGGFESFTTLEMEMVPDNRICVIHRNLCSLLFHETFQMVMEKLLTQQELVTLLIDRWQPNRF</sequence>
<gene>
    <name evidence="1" type="ORF">TNIN_77891</name>
</gene>
<accession>A0A8X6WQY8</accession>
<evidence type="ECO:0000313" key="2">
    <source>
        <dbReference type="Proteomes" id="UP000886998"/>
    </source>
</evidence>
<reference evidence="1" key="1">
    <citation type="submission" date="2020-08" db="EMBL/GenBank/DDBJ databases">
        <title>Multicomponent nature underlies the extraordinary mechanical properties of spider dragline silk.</title>
        <authorList>
            <person name="Kono N."/>
            <person name="Nakamura H."/>
            <person name="Mori M."/>
            <person name="Yoshida Y."/>
            <person name="Ohtoshi R."/>
            <person name="Malay A.D."/>
            <person name="Moran D.A.P."/>
            <person name="Tomita M."/>
            <person name="Numata K."/>
            <person name="Arakawa K."/>
        </authorList>
    </citation>
    <scope>NUCLEOTIDE SEQUENCE</scope>
</reference>
<organism evidence="1 2">
    <name type="scientific">Trichonephila inaurata madagascariensis</name>
    <dbReference type="NCBI Taxonomy" id="2747483"/>
    <lineage>
        <taxon>Eukaryota</taxon>
        <taxon>Metazoa</taxon>
        <taxon>Ecdysozoa</taxon>
        <taxon>Arthropoda</taxon>
        <taxon>Chelicerata</taxon>
        <taxon>Arachnida</taxon>
        <taxon>Araneae</taxon>
        <taxon>Araneomorphae</taxon>
        <taxon>Entelegynae</taxon>
        <taxon>Araneoidea</taxon>
        <taxon>Nephilidae</taxon>
        <taxon>Trichonephila</taxon>
        <taxon>Trichonephila inaurata</taxon>
    </lineage>
</organism>
<keyword evidence="2" id="KW-1185">Reference proteome</keyword>
<protein>
    <submittedName>
        <fullName evidence="1">Uncharacterized protein</fullName>
    </submittedName>
</protein>
<comment type="caution">
    <text evidence="1">The sequence shown here is derived from an EMBL/GenBank/DDBJ whole genome shotgun (WGS) entry which is preliminary data.</text>
</comment>
<dbReference type="Proteomes" id="UP000886998">
    <property type="component" value="Unassembled WGS sequence"/>
</dbReference>
<evidence type="ECO:0000313" key="1">
    <source>
        <dbReference type="EMBL" id="GFY39748.1"/>
    </source>
</evidence>
<dbReference type="AlphaFoldDB" id="A0A8X6WQY8"/>
<name>A0A8X6WQY8_9ARAC</name>
<dbReference type="EMBL" id="BMAV01001524">
    <property type="protein sequence ID" value="GFY39748.1"/>
    <property type="molecule type" value="Genomic_DNA"/>
</dbReference>